<dbReference type="EMBL" id="KZ825103">
    <property type="protein sequence ID" value="PYI24030.1"/>
    <property type="molecule type" value="Genomic_DNA"/>
</dbReference>
<organism evidence="1 2">
    <name type="scientific">Aspergillus violaceofuscus (strain CBS 115571)</name>
    <dbReference type="NCBI Taxonomy" id="1450538"/>
    <lineage>
        <taxon>Eukaryota</taxon>
        <taxon>Fungi</taxon>
        <taxon>Dikarya</taxon>
        <taxon>Ascomycota</taxon>
        <taxon>Pezizomycotina</taxon>
        <taxon>Eurotiomycetes</taxon>
        <taxon>Eurotiomycetidae</taxon>
        <taxon>Eurotiales</taxon>
        <taxon>Aspergillaceae</taxon>
        <taxon>Aspergillus</taxon>
    </lineage>
</organism>
<protein>
    <submittedName>
        <fullName evidence="1">Uncharacterized protein</fullName>
    </submittedName>
</protein>
<dbReference type="Proteomes" id="UP000249829">
    <property type="component" value="Unassembled WGS sequence"/>
</dbReference>
<evidence type="ECO:0000313" key="2">
    <source>
        <dbReference type="Proteomes" id="UP000249829"/>
    </source>
</evidence>
<accession>A0A2V5I6B0</accession>
<reference evidence="1 2" key="1">
    <citation type="submission" date="2018-02" db="EMBL/GenBank/DDBJ databases">
        <title>The genomes of Aspergillus section Nigri reveals drivers in fungal speciation.</title>
        <authorList>
            <consortium name="DOE Joint Genome Institute"/>
            <person name="Vesth T.C."/>
            <person name="Nybo J."/>
            <person name="Theobald S."/>
            <person name="Brandl J."/>
            <person name="Frisvad J.C."/>
            <person name="Nielsen K.F."/>
            <person name="Lyhne E.K."/>
            <person name="Kogle M.E."/>
            <person name="Kuo A."/>
            <person name="Riley R."/>
            <person name="Clum A."/>
            <person name="Nolan M."/>
            <person name="Lipzen A."/>
            <person name="Salamov A."/>
            <person name="Henrissat B."/>
            <person name="Wiebenga A."/>
            <person name="De vries R.P."/>
            <person name="Grigoriev I.V."/>
            <person name="Mortensen U.H."/>
            <person name="Andersen M.R."/>
            <person name="Baker S.E."/>
        </authorList>
    </citation>
    <scope>NUCLEOTIDE SEQUENCE [LARGE SCALE GENOMIC DNA]</scope>
    <source>
        <strain evidence="1 2">CBS 115571</strain>
    </source>
</reference>
<gene>
    <name evidence="1" type="ORF">BO99DRAFT_124434</name>
</gene>
<keyword evidence="2" id="KW-1185">Reference proteome</keyword>
<evidence type="ECO:0000313" key="1">
    <source>
        <dbReference type="EMBL" id="PYI24030.1"/>
    </source>
</evidence>
<dbReference type="AlphaFoldDB" id="A0A2V5I6B0"/>
<sequence length="165" mass="18682">MIRLPYVYLIRPPPLPPLPLHFDYCHRKAAAQLLTSQIVKMVWLRGMAGTARAVGQMGQQTRGRIADGRLSWQIRIRRGTGFGWMDPGQIDSWRSEQGCPRQGKRKQGKGTCHRACRRWPSIYPPTQPTPFLLCSPLSCQSAVLFTHPPHRYITVVLSPSLGKLI</sequence>
<proteinExistence type="predicted"/>
<name>A0A2V5I6B0_ASPV1</name>